<protein>
    <recommendedName>
        <fullName evidence="3">Apple domain-containing protein</fullName>
    </recommendedName>
</protein>
<dbReference type="PROSITE" id="PS51257">
    <property type="entry name" value="PROKAR_LIPOPROTEIN"/>
    <property type="match status" value="1"/>
</dbReference>
<dbReference type="AlphaFoldDB" id="A0A5J4NAD4"/>
<organism evidence="1 2">
    <name type="scientific">Paragonimus westermani</name>
    <dbReference type="NCBI Taxonomy" id="34504"/>
    <lineage>
        <taxon>Eukaryota</taxon>
        <taxon>Metazoa</taxon>
        <taxon>Spiralia</taxon>
        <taxon>Lophotrochozoa</taxon>
        <taxon>Platyhelminthes</taxon>
        <taxon>Trematoda</taxon>
        <taxon>Digenea</taxon>
        <taxon>Plagiorchiida</taxon>
        <taxon>Troglotremata</taxon>
        <taxon>Troglotrematidae</taxon>
        <taxon>Paragonimus</taxon>
    </lineage>
</organism>
<dbReference type="Gene3D" id="3.50.4.10">
    <property type="entry name" value="Hepatocyte Growth Factor"/>
    <property type="match status" value="1"/>
</dbReference>
<sequence>MRRQHMERRIISATSLSLVVIMILLASSYTATLSCPPGFLTTSNKLCVLRVEKSVDYCEANRICYTEGLRRGLRMFLMGRNVNILGTGVLDVVLRFYGIHALLQDVKSAHPSWMYSDPGCSVCASVHGTSLWRDGEPNGRGRERVVMCNYKGCVDVAQHNATGPFVCEVSNYPMPNRWTATRYLTDWPVKLADPFMSDHQNQGCFRILKLSSILLCSLKCQTTDVCRSFYYNSQEGHCYLTLYVDSHLPRSMETTQGTWVRFAKPDY</sequence>
<keyword evidence="2" id="KW-1185">Reference proteome</keyword>
<dbReference type="SUPFAM" id="SSF56436">
    <property type="entry name" value="C-type lectin-like"/>
    <property type="match status" value="1"/>
</dbReference>
<name>A0A5J4NAD4_9TREM</name>
<dbReference type="EMBL" id="QNGE01005176">
    <property type="protein sequence ID" value="KAA3672228.1"/>
    <property type="molecule type" value="Genomic_DNA"/>
</dbReference>
<dbReference type="InterPro" id="IPR016187">
    <property type="entry name" value="CTDL_fold"/>
</dbReference>
<dbReference type="Proteomes" id="UP000324629">
    <property type="component" value="Unassembled WGS sequence"/>
</dbReference>
<proteinExistence type="predicted"/>
<evidence type="ECO:0008006" key="3">
    <source>
        <dbReference type="Google" id="ProtNLM"/>
    </source>
</evidence>
<dbReference type="SUPFAM" id="SSF57414">
    <property type="entry name" value="Hairpin loop containing domain-like"/>
    <property type="match status" value="1"/>
</dbReference>
<reference evidence="1 2" key="1">
    <citation type="journal article" date="2019" name="Gigascience">
        <title>Whole-genome sequence of the oriental lung fluke Paragonimus westermani.</title>
        <authorList>
            <person name="Oey H."/>
            <person name="Zakrzewski M."/>
            <person name="Narain K."/>
            <person name="Devi K.R."/>
            <person name="Agatsuma T."/>
            <person name="Nawaratna S."/>
            <person name="Gobert G.N."/>
            <person name="Jones M.K."/>
            <person name="Ragan M.A."/>
            <person name="McManus D.P."/>
            <person name="Krause L."/>
        </authorList>
    </citation>
    <scope>NUCLEOTIDE SEQUENCE [LARGE SCALE GENOMIC DNA]</scope>
    <source>
        <strain evidence="1 2">IND2009</strain>
    </source>
</reference>
<comment type="caution">
    <text evidence="1">The sequence shown here is derived from an EMBL/GenBank/DDBJ whole genome shotgun (WGS) entry which is preliminary data.</text>
</comment>
<evidence type="ECO:0000313" key="1">
    <source>
        <dbReference type="EMBL" id="KAA3672228.1"/>
    </source>
</evidence>
<evidence type="ECO:0000313" key="2">
    <source>
        <dbReference type="Proteomes" id="UP000324629"/>
    </source>
</evidence>
<gene>
    <name evidence="1" type="ORF">DEA37_0011450</name>
</gene>
<accession>A0A5J4NAD4</accession>